<evidence type="ECO:0000256" key="1">
    <source>
        <dbReference type="SAM" id="Phobius"/>
    </source>
</evidence>
<keyword evidence="1" id="KW-1133">Transmembrane helix</keyword>
<feature type="transmembrane region" description="Helical" evidence="1">
    <location>
        <begin position="40"/>
        <end position="62"/>
    </location>
</feature>
<dbReference type="Pfam" id="PF11820">
    <property type="entry name" value="DUF3339"/>
    <property type="match status" value="1"/>
</dbReference>
<gene>
    <name evidence="2" type="ORF">J5N97_022097</name>
</gene>
<keyword evidence="3" id="KW-1185">Reference proteome</keyword>
<protein>
    <recommendedName>
        <fullName evidence="4">Transmembrane protein</fullName>
    </recommendedName>
</protein>
<reference evidence="2" key="1">
    <citation type="submission" date="2021-03" db="EMBL/GenBank/DDBJ databases">
        <authorList>
            <person name="Li Z."/>
            <person name="Yang C."/>
        </authorList>
    </citation>
    <scope>NUCLEOTIDE SEQUENCE</scope>
    <source>
        <strain evidence="2">Dzin_1.0</strain>
        <tissue evidence="2">Leaf</tissue>
    </source>
</reference>
<organism evidence="2 3">
    <name type="scientific">Dioscorea zingiberensis</name>
    <dbReference type="NCBI Taxonomy" id="325984"/>
    <lineage>
        <taxon>Eukaryota</taxon>
        <taxon>Viridiplantae</taxon>
        <taxon>Streptophyta</taxon>
        <taxon>Embryophyta</taxon>
        <taxon>Tracheophyta</taxon>
        <taxon>Spermatophyta</taxon>
        <taxon>Magnoliopsida</taxon>
        <taxon>Liliopsida</taxon>
        <taxon>Dioscoreales</taxon>
        <taxon>Dioscoreaceae</taxon>
        <taxon>Dioscorea</taxon>
    </lineage>
</organism>
<evidence type="ECO:0000313" key="3">
    <source>
        <dbReference type="Proteomes" id="UP001085076"/>
    </source>
</evidence>
<dbReference type="Proteomes" id="UP001085076">
    <property type="component" value="Miscellaneous, Linkage group lg06"/>
</dbReference>
<keyword evidence="1" id="KW-0472">Membrane</keyword>
<reference evidence="2" key="2">
    <citation type="journal article" date="2022" name="Hortic Res">
        <title>The genome of Dioscorea zingiberensis sheds light on the biosynthesis, origin and evolution of the medicinally important diosgenin saponins.</title>
        <authorList>
            <person name="Li Y."/>
            <person name="Tan C."/>
            <person name="Li Z."/>
            <person name="Guo J."/>
            <person name="Li S."/>
            <person name="Chen X."/>
            <person name="Wang C."/>
            <person name="Dai X."/>
            <person name="Yang H."/>
            <person name="Song W."/>
            <person name="Hou L."/>
            <person name="Xu J."/>
            <person name="Tong Z."/>
            <person name="Xu A."/>
            <person name="Yuan X."/>
            <person name="Wang W."/>
            <person name="Yang Q."/>
            <person name="Chen L."/>
            <person name="Sun Z."/>
            <person name="Wang K."/>
            <person name="Pan B."/>
            <person name="Chen J."/>
            <person name="Bao Y."/>
            <person name="Liu F."/>
            <person name="Qi X."/>
            <person name="Gang D.R."/>
            <person name="Wen J."/>
            <person name="Li J."/>
        </authorList>
    </citation>
    <scope>NUCLEOTIDE SEQUENCE</scope>
    <source>
        <strain evidence="2">Dzin_1.0</strain>
    </source>
</reference>
<accession>A0A9D5CB94</accession>
<dbReference type="EMBL" id="JAGGNH010000006">
    <property type="protein sequence ID" value="KAJ0969220.1"/>
    <property type="molecule type" value="Genomic_DNA"/>
</dbReference>
<comment type="caution">
    <text evidence="2">The sequence shown here is derived from an EMBL/GenBank/DDBJ whole genome shotgun (WGS) entry which is preliminary data.</text>
</comment>
<dbReference type="PANTHER" id="PTHR33128:SF9">
    <property type="entry name" value="PROTEIN, PUTATIVE-RELATED"/>
    <property type="match status" value="1"/>
</dbReference>
<sequence length="179" mass="19752">MSDWGPVFVAVVLFVVLSPGLLFQIPGKNRMAEFGTLHTSGASILVHSIIYFALISIFLLAVRVHIEIPKTKHGEQGGAERVRVAGVGAHLARDQRCFQDHPCSVRRSCPALGLHRALLLPRTPPSRPPSPPRDPPVVVDLLRCPHYGRRPLCLEVKAAQALTFECGKKNRLYLLLNCQ</sequence>
<dbReference type="OrthoDB" id="652307at2759"/>
<dbReference type="AlphaFoldDB" id="A0A9D5CB94"/>
<keyword evidence="1" id="KW-0812">Transmembrane</keyword>
<proteinExistence type="predicted"/>
<dbReference type="InterPro" id="IPR021775">
    <property type="entry name" value="DUF3339"/>
</dbReference>
<name>A0A9D5CB94_9LILI</name>
<dbReference type="PANTHER" id="PTHR33128">
    <property type="entry name" value="OS05G0103400 PROTEIN"/>
    <property type="match status" value="1"/>
</dbReference>
<evidence type="ECO:0000313" key="2">
    <source>
        <dbReference type="EMBL" id="KAJ0969220.1"/>
    </source>
</evidence>
<evidence type="ECO:0008006" key="4">
    <source>
        <dbReference type="Google" id="ProtNLM"/>
    </source>
</evidence>